<evidence type="ECO:0000313" key="1">
    <source>
        <dbReference type="EnsemblPlants" id="OPUNC04G03140.1"/>
    </source>
</evidence>
<accession>A0A0E0KMZ1</accession>
<dbReference type="Gramene" id="OPUNC04G03140.1">
    <property type="protein sequence ID" value="OPUNC04G03140.1"/>
    <property type="gene ID" value="OPUNC04G03140"/>
</dbReference>
<dbReference type="HOGENOM" id="CLU_2577987_0_0_1"/>
<organism evidence="1">
    <name type="scientific">Oryza punctata</name>
    <name type="common">Red rice</name>
    <dbReference type="NCBI Taxonomy" id="4537"/>
    <lineage>
        <taxon>Eukaryota</taxon>
        <taxon>Viridiplantae</taxon>
        <taxon>Streptophyta</taxon>
        <taxon>Embryophyta</taxon>
        <taxon>Tracheophyta</taxon>
        <taxon>Spermatophyta</taxon>
        <taxon>Magnoliopsida</taxon>
        <taxon>Liliopsida</taxon>
        <taxon>Poales</taxon>
        <taxon>Poaceae</taxon>
        <taxon>BOP clade</taxon>
        <taxon>Oryzoideae</taxon>
        <taxon>Oryzeae</taxon>
        <taxon>Oryzinae</taxon>
        <taxon>Oryza</taxon>
    </lineage>
</organism>
<reference evidence="1" key="1">
    <citation type="submission" date="2015-04" db="UniProtKB">
        <authorList>
            <consortium name="EnsemblPlants"/>
        </authorList>
    </citation>
    <scope>IDENTIFICATION</scope>
</reference>
<dbReference type="EnsemblPlants" id="OPUNC04G03140.1">
    <property type="protein sequence ID" value="OPUNC04G03140.1"/>
    <property type="gene ID" value="OPUNC04G03140"/>
</dbReference>
<dbReference type="Proteomes" id="UP000026962">
    <property type="component" value="Chromosome 4"/>
</dbReference>
<proteinExistence type="predicted"/>
<name>A0A0E0KMZ1_ORYPU</name>
<keyword evidence="2" id="KW-1185">Reference proteome</keyword>
<evidence type="ECO:0000313" key="2">
    <source>
        <dbReference type="Proteomes" id="UP000026962"/>
    </source>
</evidence>
<protein>
    <submittedName>
        <fullName evidence="1">Uncharacterized protein</fullName>
    </submittedName>
</protein>
<reference evidence="1" key="2">
    <citation type="submission" date="2018-05" db="EMBL/GenBank/DDBJ databases">
        <title>OpunRS2 (Oryza punctata Reference Sequence Version 2).</title>
        <authorList>
            <person name="Zhang J."/>
            <person name="Kudrna D."/>
            <person name="Lee S."/>
            <person name="Talag J."/>
            <person name="Welchert J."/>
            <person name="Wing R.A."/>
        </authorList>
    </citation>
    <scope>NUCLEOTIDE SEQUENCE [LARGE SCALE GENOMIC DNA]</scope>
</reference>
<dbReference type="AlphaFoldDB" id="A0A0E0KMZ1"/>
<sequence length="81" mass="8647">MTGAGEEEADLPPRCTILADYWGVLARGRLGGDYGAVARLEMVYGGRTIDDVMAAAFRARSAAPVGEVRVPDDWLHQKGLG</sequence>